<name>A0A919YFP5_9BACL</name>
<dbReference type="EMBL" id="BORT01000013">
    <property type="protein sequence ID" value="GIO48438.1"/>
    <property type="molecule type" value="Genomic_DNA"/>
</dbReference>
<evidence type="ECO:0000256" key="1">
    <source>
        <dbReference type="SAM" id="Phobius"/>
    </source>
</evidence>
<comment type="caution">
    <text evidence="3">The sequence shown here is derived from an EMBL/GenBank/DDBJ whole genome shotgun (WGS) entry which is preliminary data.</text>
</comment>
<feature type="transmembrane region" description="Helical" evidence="1">
    <location>
        <begin position="76"/>
        <end position="96"/>
    </location>
</feature>
<sequence>MKMKLVLSVILCAFLLVPTIASAEMTNGNVGYGVTTPGRLWATIDAAVGLISAILAGLSLARSAGRVGTGSGRRGAIVAGVAGLIVIAYAVLHLTIFTGDFGTGSGRAGAIIAIVMGLISMVLAGLTLARSRRTG</sequence>
<dbReference type="Proteomes" id="UP000682811">
    <property type="component" value="Unassembled WGS sequence"/>
</dbReference>
<evidence type="ECO:0000313" key="3">
    <source>
        <dbReference type="EMBL" id="GIO48438.1"/>
    </source>
</evidence>
<evidence type="ECO:0000313" key="4">
    <source>
        <dbReference type="Proteomes" id="UP000682811"/>
    </source>
</evidence>
<feature type="transmembrane region" description="Helical" evidence="1">
    <location>
        <begin position="108"/>
        <end position="129"/>
    </location>
</feature>
<accession>A0A919YFP5</accession>
<dbReference type="AlphaFoldDB" id="A0A919YFP5"/>
<organism evidence="3 4">
    <name type="scientific">Paenibacillus azoreducens</name>
    <dbReference type="NCBI Taxonomy" id="116718"/>
    <lineage>
        <taxon>Bacteria</taxon>
        <taxon>Bacillati</taxon>
        <taxon>Bacillota</taxon>
        <taxon>Bacilli</taxon>
        <taxon>Bacillales</taxon>
        <taxon>Paenibacillaceae</taxon>
        <taxon>Paenibacillus</taxon>
    </lineage>
</organism>
<gene>
    <name evidence="3" type="ORF">J34TS1_32030</name>
</gene>
<proteinExistence type="predicted"/>
<reference evidence="3 4" key="1">
    <citation type="submission" date="2021-03" db="EMBL/GenBank/DDBJ databases">
        <title>Antimicrobial resistance genes in bacteria isolated from Japanese honey, and their potential for conferring macrolide and lincosamide resistance in the American foulbrood pathogen Paenibacillus larvae.</title>
        <authorList>
            <person name="Okamoto M."/>
            <person name="Kumagai M."/>
            <person name="Kanamori H."/>
            <person name="Takamatsu D."/>
        </authorList>
    </citation>
    <scope>NUCLEOTIDE SEQUENCE [LARGE SCALE GENOMIC DNA]</scope>
    <source>
        <strain evidence="3 4">J34TS1</strain>
    </source>
</reference>
<feature type="signal peptide" evidence="2">
    <location>
        <begin position="1"/>
        <end position="23"/>
    </location>
</feature>
<feature type="transmembrane region" description="Helical" evidence="1">
    <location>
        <begin position="39"/>
        <end position="64"/>
    </location>
</feature>
<dbReference type="RefSeq" id="WP_212979092.1">
    <property type="nucleotide sequence ID" value="NZ_AP025343.1"/>
</dbReference>
<evidence type="ECO:0000256" key="2">
    <source>
        <dbReference type="SAM" id="SignalP"/>
    </source>
</evidence>
<keyword evidence="1" id="KW-0472">Membrane</keyword>
<dbReference type="Pfam" id="PF19733">
    <property type="entry name" value="DUF6223"/>
    <property type="match status" value="1"/>
</dbReference>
<protein>
    <submittedName>
        <fullName evidence="3">Uncharacterized protein</fullName>
    </submittedName>
</protein>
<keyword evidence="4" id="KW-1185">Reference proteome</keyword>
<keyword evidence="2" id="KW-0732">Signal</keyword>
<keyword evidence="1" id="KW-1133">Transmembrane helix</keyword>
<dbReference type="InterPro" id="IPR045770">
    <property type="entry name" value="DUF6223"/>
</dbReference>
<feature type="chain" id="PRO_5037041975" evidence="2">
    <location>
        <begin position="24"/>
        <end position="135"/>
    </location>
</feature>
<keyword evidence="1" id="KW-0812">Transmembrane</keyword>